<proteinExistence type="predicted"/>
<dbReference type="EMBL" id="JAWJWF010000046">
    <property type="protein sequence ID" value="KAK6623772.1"/>
    <property type="molecule type" value="Genomic_DNA"/>
</dbReference>
<evidence type="ECO:0000256" key="1">
    <source>
        <dbReference type="SAM" id="MobiDB-lite"/>
    </source>
</evidence>
<feature type="region of interest" description="Disordered" evidence="1">
    <location>
        <begin position="1"/>
        <end position="55"/>
    </location>
</feature>
<protein>
    <submittedName>
        <fullName evidence="2">Uncharacterized protein</fullName>
    </submittedName>
</protein>
<accession>A0ABR1AMR0</accession>
<reference evidence="2 3" key="1">
    <citation type="submission" date="2023-09" db="EMBL/GenBank/DDBJ databases">
        <title>Genomes of two closely related lineages of the louse Polyplax serrata with different host specificities.</title>
        <authorList>
            <person name="Martinu J."/>
            <person name="Tarabai H."/>
            <person name="Stefka J."/>
            <person name="Hypsa V."/>
        </authorList>
    </citation>
    <scope>NUCLEOTIDE SEQUENCE [LARGE SCALE GENOMIC DNA]</scope>
    <source>
        <strain evidence="2">98ZLc_SE</strain>
    </source>
</reference>
<dbReference type="Proteomes" id="UP001359485">
    <property type="component" value="Unassembled WGS sequence"/>
</dbReference>
<feature type="compositionally biased region" description="Basic and acidic residues" evidence="1">
    <location>
        <begin position="30"/>
        <end position="55"/>
    </location>
</feature>
<evidence type="ECO:0000313" key="3">
    <source>
        <dbReference type="Proteomes" id="UP001359485"/>
    </source>
</evidence>
<gene>
    <name evidence="2" type="ORF">RUM44_010628</name>
</gene>
<organism evidence="2 3">
    <name type="scientific">Polyplax serrata</name>
    <name type="common">Common mouse louse</name>
    <dbReference type="NCBI Taxonomy" id="468196"/>
    <lineage>
        <taxon>Eukaryota</taxon>
        <taxon>Metazoa</taxon>
        <taxon>Ecdysozoa</taxon>
        <taxon>Arthropoda</taxon>
        <taxon>Hexapoda</taxon>
        <taxon>Insecta</taxon>
        <taxon>Pterygota</taxon>
        <taxon>Neoptera</taxon>
        <taxon>Paraneoptera</taxon>
        <taxon>Psocodea</taxon>
        <taxon>Troctomorpha</taxon>
        <taxon>Phthiraptera</taxon>
        <taxon>Anoplura</taxon>
        <taxon>Polyplacidae</taxon>
        <taxon>Polyplax</taxon>
    </lineage>
</organism>
<keyword evidence="3" id="KW-1185">Reference proteome</keyword>
<sequence>MDQISLAGEGVQSERRHSRIQDTTGQWRVETPDHTESGGIIFKDEEVDKEEKRIS</sequence>
<comment type="caution">
    <text evidence="2">The sequence shown here is derived from an EMBL/GenBank/DDBJ whole genome shotgun (WGS) entry which is preliminary data.</text>
</comment>
<name>A0ABR1AMR0_POLSC</name>
<evidence type="ECO:0000313" key="2">
    <source>
        <dbReference type="EMBL" id="KAK6623772.1"/>
    </source>
</evidence>